<dbReference type="OrthoDB" id="9793837at2"/>
<feature type="domain" description="DUF6671" evidence="1">
    <location>
        <begin position="68"/>
        <end position="288"/>
    </location>
</feature>
<dbReference type="STRING" id="43989.cce_3841"/>
<evidence type="ECO:0000313" key="2">
    <source>
        <dbReference type="EMBL" id="ACB53189.1"/>
    </source>
</evidence>
<evidence type="ECO:0000259" key="1">
    <source>
        <dbReference type="Pfam" id="PF20376"/>
    </source>
</evidence>
<name>B1WP10_CROS5</name>
<evidence type="ECO:0000313" key="3">
    <source>
        <dbReference type="Proteomes" id="UP000001203"/>
    </source>
</evidence>
<dbReference type="HOGENOM" id="CLU_066202_0_0_3"/>
<dbReference type="RefSeq" id="WP_009547175.1">
    <property type="nucleotide sequence ID" value="NC_010546.1"/>
</dbReference>
<reference evidence="2 3" key="1">
    <citation type="journal article" date="2008" name="Proc. Natl. Acad. Sci. U.S.A.">
        <title>The genome of Cyanothece 51142, a unicellular diazotrophic cyanobacterium important in the marine nitrogen cycle.</title>
        <authorList>
            <person name="Welsh E.A."/>
            <person name="Liberton M."/>
            <person name="Stoeckel J."/>
            <person name="Loh T."/>
            <person name="Elvitigala T."/>
            <person name="Wang C."/>
            <person name="Wollam A."/>
            <person name="Fulton R.S."/>
            <person name="Clifton S.W."/>
            <person name="Jacobs J.M."/>
            <person name="Aurora R."/>
            <person name="Ghosh B.K."/>
            <person name="Sherman L.A."/>
            <person name="Smith R.D."/>
            <person name="Wilson R.K."/>
            <person name="Pakrasi H.B."/>
        </authorList>
    </citation>
    <scope>NUCLEOTIDE SEQUENCE [LARGE SCALE GENOMIC DNA]</scope>
    <source>
        <strain evidence="3">ATCC 51142 / BH68</strain>
    </source>
</reference>
<dbReference type="AlphaFoldDB" id="B1WP10"/>
<proteinExistence type="predicted"/>
<dbReference type="InterPro" id="IPR046612">
    <property type="entry name" value="DUF6671"/>
</dbReference>
<accession>B1WP10</accession>
<protein>
    <recommendedName>
        <fullName evidence="1">DUF6671 domain-containing protein</fullName>
    </recommendedName>
</protein>
<dbReference type="EMBL" id="CP000806">
    <property type="protein sequence ID" value="ACB53189.1"/>
    <property type="molecule type" value="Genomic_DNA"/>
</dbReference>
<sequence>MNKAKSWFKNRVCILATMHKKEKVMASLLEDKIQMKVIVPDNFNTDQFGTFTREIKRLGNQTEAARFKAQKALEITGETLAITSEGSFFPHPSIPFVSCNRELVLLLDTVNEIEIIATELSFDTNHSHTSIQTVEEALSFAKKVGFPDHGLVVMSRADPEKSEKIFKGITNKKELIDTVKITLNSSPENKAHIETDMRAMYNPTRMKVIAKTTETLINKILTTCPNCDVPGFDIVDTKPGLPCQMCHFPTTLIKSEVYQCQKCHHQEIRDYPNDLKYADPMYCNYCNP</sequence>
<dbReference type="KEGG" id="cyt:cce_3841"/>
<keyword evidence="3" id="KW-1185">Reference proteome</keyword>
<gene>
    <name evidence="2" type="ordered locus">cce_3841</name>
</gene>
<dbReference type="Proteomes" id="UP000001203">
    <property type="component" value="Chromosome circular"/>
</dbReference>
<organism evidence="2 3">
    <name type="scientific">Crocosphaera subtropica (strain ATCC 51142 / BH68)</name>
    <name type="common">Cyanothece sp. (strain ATCC 51142)</name>
    <dbReference type="NCBI Taxonomy" id="43989"/>
    <lineage>
        <taxon>Bacteria</taxon>
        <taxon>Bacillati</taxon>
        <taxon>Cyanobacteriota</taxon>
        <taxon>Cyanophyceae</taxon>
        <taxon>Oscillatoriophycideae</taxon>
        <taxon>Chroococcales</taxon>
        <taxon>Aphanothecaceae</taxon>
        <taxon>Crocosphaera</taxon>
        <taxon>Crocosphaera subtropica</taxon>
    </lineage>
</organism>
<dbReference type="Pfam" id="PF20376">
    <property type="entry name" value="DUF6671"/>
    <property type="match status" value="1"/>
</dbReference>
<dbReference type="eggNOG" id="ENOG502Z86U">
    <property type="taxonomic scope" value="Bacteria"/>
</dbReference>